<evidence type="ECO:0000256" key="8">
    <source>
        <dbReference type="SAM" id="Phobius"/>
    </source>
</evidence>
<accession>A0A2C5Y0F9</accession>
<dbReference type="InterPro" id="IPR002355">
    <property type="entry name" value="Cu_oxidase_Cu_BS"/>
</dbReference>
<dbReference type="EMBL" id="NJET01000114">
    <property type="protein sequence ID" value="PHH61156.1"/>
    <property type="molecule type" value="Genomic_DNA"/>
</dbReference>
<gene>
    <name evidence="12" type="ORF">CDD81_724</name>
</gene>
<evidence type="ECO:0000256" key="7">
    <source>
        <dbReference type="SAM" id="MobiDB-lite"/>
    </source>
</evidence>
<keyword evidence="2" id="KW-0479">Metal-binding</keyword>
<proteinExistence type="inferred from homology"/>
<evidence type="ECO:0000256" key="6">
    <source>
        <dbReference type="ARBA" id="ARBA00023180"/>
    </source>
</evidence>
<dbReference type="Gene3D" id="2.60.40.420">
    <property type="entry name" value="Cupredoxins - blue copper proteins"/>
    <property type="match status" value="3"/>
</dbReference>
<dbReference type="STRING" id="1399860.A0A2C5Y0F9"/>
<dbReference type="PANTHER" id="PTHR11709">
    <property type="entry name" value="MULTI-COPPER OXIDASE"/>
    <property type="match status" value="1"/>
</dbReference>
<comment type="caution">
    <text evidence="12">The sequence shown here is derived from an EMBL/GenBank/DDBJ whole genome shotgun (WGS) entry which is preliminary data.</text>
</comment>
<dbReference type="InterPro" id="IPR045087">
    <property type="entry name" value="Cu-oxidase_fam"/>
</dbReference>
<protein>
    <recommendedName>
        <fullName evidence="14">Multicopper oxidase</fullName>
    </recommendedName>
</protein>
<dbReference type="CDD" id="cd04205">
    <property type="entry name" value="CuRO_2_LCC_like"/>
    <property type="match status" value="1"/>
</dbReference>
<dbReference type="Pfam" id="PF07731">
    <property type="entry name" value="Cu-oxidase_2"/>
    <property type="match status" value="1"/>
</dbReference>
<dbReference type="Pfam" id="PF07732">
    <property type="entry name" value="Cu-oxidase_3"/>
    <property type="match status" value="1"/>
</dbReference>
<dbReference type="InterPro" id="IPR011706">
    <property type="entry name" value="Cu-oxidase_C"/>
</dbReference>
<feature type="domain" description="Plastocyanin-like" evidence="11">
    <location>
        <begin position="118"/>
        <end position="229"/>
    </location>
</feature>
<evidence type="ECO:0000259" key="10">
    <source>
        <dbReference type="Pfam" id="PF07731"/>
    </source>
</evidence>
<evidence type="ECO:0000256" key="4">
    <source>
        <dbReference type="ARBA" id="ARBA00023002"/>
    </source>
</evidence>
<keyword evidence="13" id="KW-1185">Reference proteome</keyword>
<keyword evidence="8" id="KW-0472">Membrane</keyword>
<reference evidence="12 13" key="1">
    <citation type="submission" date="2017-06" db="EMBL/GenBank/DDBJ databases">
        <title>Ant-infecting Ophiocordyceps genomes reveal a high diversity of potential behavioral manipulation genes and a possible major role for enterotoxins.</title>
        <authorList>
            <person name="De Bekker C."/>
            <person name="Evans H.C."/>
            <person name="Brachmann A."/>
            <person name="Hughes D.P."/>
        </authorList>
    </citation>
    <scope>NUCLEOTIDE SEQUENCE [LARGE SCALE GENOMIC DNA]</scope>
    <source>
        <strain evidence="12 13">Map64</strain>
    </source>
</reference>
<dbReference type="InterPro" id="IPR011707">
    <property type="entry name" value="Cu-oxidase-like_N"/>
</dbReference>
<keyword evidence="4" id="KW-0560">Oxidoreductase</keyword>
<dbReference type="Pfam" id="PF00394">
    <property type="entry name" value="Cu-oxidase"/>
    <property type="match status" value="1"/>
</dbReference>
<dbReference type="InterPro" id="IPR033138">
    <property type="entry name" value="Cu_oxidase_CS"/>
</dbReference>
<evidence type="ECO:0000313" key="13">
    <source>
        <dbReference type="Proteomes" id="UP000226192"/>
    </source>
</evidence>
<keyword evidence="6" id="KW-0325">Glycoprotein</keyword>
<dbReference type="PROSITE" id="PS00079">
    <property type="entry name" value="MULTICOPPER_OXIDASE1"/>
    <property type="match status" value="1"/>
</dbReference>
<dbReference type="InterPro" id="IPR008972">
    <property type="entry name" value="Cupredoxin"/>
</dbReference>
<feature type="domain" description="Plastocyanin-like" evidence="10">
    <location>
        <begin position="496"/>
        <end position="608"/>
    </location>
</feature>
<feature type="region of interest" description="Disordered" evidence="7">
    <location>
        <begin position="423"/>
        <end position="449"/>
    </location>
</feature>
<evidence type="ECO:0008006" key="14">
    <source>
        <dbReference type="Google" id="ProtNLM"/>
    </source>
</evidence>
<evidence type="ECO:0000259" key="9">
    <source>
        <dbReference type="Pfam" id="PF00394"/>
    </source>
</evidence>
<keyword evidence="3" id="KW-0732">Signal</keyword>
<evidence type="ECO:0000259" key="11">
    <source>
        <dbReference type="Pfam" id="PF07732"/>
    </source>
</evidence>
<dbReference type="PANTHER" id="PTHR11709:SF394">
    <property type="entry name" value="FI03373P-RELATED"/>
    <property type="match status" value="1"/>
</dbReference>
<keyword evidence="8" id="KW-1133">Transmembrane helix</keyword>
<feature type="compositionally biased region" description="Acidic residues" evidence="7">
    <location>
        <begin position="427"/>
        <end position="436"/>
    </location>
</feature>
<feature type="transmembrane region" description="Helical" evidence="8">
    <location>
        <begin position="59"/>
        <end position="82"/>
    </location>
</feature>
<dbReference type="InterPro" id="IPR001117">
    <property type="entry name" value="Cu-oxidase_2nd"/>
</dbReference>
<dbReference type="Proteomes" id="UP000226192">
    <property type="component" value="Unassembled WGS sequence"/>
</dbReference>
<feature type="domain" description="Plastocyanin-like" evidence="9">
    <location>
        <begin position="251"/>
        <end position="378"/>
    </location>
</feature>
<organism evidence="12 13">
    <name type="scientific">Ophiocordyceps australis</name>
    <dbReference type="NCBI Taxonomy" id="1399860"/>
    <lineage>
        <taxon>Eukaryota</taxon>
        <taxon>Fungi</taxon>
        <taxon>Dikarya</taxon>
        <taxon>Ascomycota</taxon>
        <taxon>Pezizomycotina</taxon>
        <taxon>Sordariomycetes</taxon>
        <taxon>Hypocreomycetidae</taxon>
        <taxon>Hypocreales</taxon>
        <taxon>Ophiocordycipitaceae</taxon>
        <taxon>Ophiocordyceps</taxon>
    </lineage>
</organism>
<keyword evidence="8" id="KW-0812">Transmembrane</keyword>
<dbReference type="AlphaFoldDB" id="A0A2C5Y0F9"/>
<dbReference type="OrthoDB" id="2121828at2759"/>
<evidence type="ECO:0000256" key="3">
    <source>
        <dbReference type="ARBA" id="ARBA00022729"/>
    </source>
</evidence>
<name>A0A2C5Y0F9_9HYPO</name>
<keyword evidence="5" id="KW-0186">Copper</keyword>
<dbReference type="GO" id="GO:0005507">
    <property type="term" value="F:copper ion binding"/>
    <property type="evidence" value="ECO:0007669"/>
    <property type="project" value="InterPro"/>
</dbReference>
<evidence type="ECO:0000256" key="5">
    <source>
        <dbReference type="ARBA" id="ARBA00023008"/>
    </source>
</evidence>
<evidence type="ECO:0000256" key="1">
    <source>
        <dbReference type="ARBA" id="ARBA00010609"/>
    </source>
</evidence>
<sequence>MAGSEHEVSALVQEAMTHSKDSMTDSQDDLCTSFDEQFVDRSMLMTGDEKKKSREKSRAAWTCMMMAVVMAVMVGALMLPLVRLLQGAKEAEIGVRLRPERHVFREAQVLEFEWVVEKGWRAPDGVWKEVFLVNGAFPGPTIEARTGDGIVVRVTNMADEALTIHWHGLRLLGRNSMDGALGVTQEGIAPGEEYRYEFEIGEHDEGTFWWHGHGEQRGDGLYGGLVVHRGRGARHGGGGGGGEGGDAGQDQVLLLVGDWFHQPQHKVVQWYADAASVGNEPMPDSLLINGRGRYDCALAVPARPISCTQLSYTPPIMRHATGQTRLRIVNVGSVAGLSVVARGATLQPVSLDGACRVEAAAGRRVGVVYPGERVDVLVRRGGEGTGATLEVVLDTEDFGGFPNPAAKTRETYGLYATGAKAHIKDKDDDDDDDDEPRDSLAQAKSLARPMPPAQHTLILYLKTQKLSRYGNRPLGFVNHTTWQPQSPPLISLPREQWDAHQLFPQVKRGTVLDVVVNNLDDGTHPLHLHGHSFWVVRRFRGGSDDGWGSWQANDQPLEHEARPIKDTVGVPPRGHTVLRVVANNVGVWMMHCHMLVHMATGMAAGLHVVDTA</sequence>
<dbReference type="GO" id="GO:0016491">
    <property type="term" value="F:oxidoreductase activity"/>
    <property type="evidence" value="ECO:0007669"/>
    <property type="project" value="UniProtKB-KW"/>
</dbReference>
<evidence type="ECO:0000313" key="12">
    <source>
        <dbReference type="EMBL" id="PHH61156.1"/>
    </source>
</evidence>
<dbReference type="SUPFAM" id="SSF49503">
    <property type="entry name" value="Cupredoxins"/>
    <property type="match status" value="3"/>
</dbReference>
<evidence type="ECO:0000256" key="2">
    <source>
        <dbReference type="ARBA" id="ARBA00022723"/>
    </source>
</evidence>
<dbReference type="PROSITE" id="PS00080">
    <property type="entry name" value="MULTICOPPER_OXIDASE2"/>
    <property type="match status" value="1"/>
</dbReference>
<comment type="similarity">
    <text evidence="1">Belongs to the multicopper oxidase family.</text>
</comment>